<proteinExistence type="predicted"/>
<dbReference type="EMBL" id="JANBPG010000276">
    <property type="protein sequence ID" value="KAJ1898025.1"/>
    <property type="molecule type" value="Genomic_DNA"/>
</dbReference>
<dbReference type="Proteomes" id="UP001150581">
    <property type="component" value="Unassembled WGS sequence"/>
</dbReference>
<name>A0ACC1IMD2_9FUNG</name>
<reference evidence="1" key="1">
    <citation type="submission" date="2022-07" db="EMBL/GenBank/DDBJ databases">
        <title>Phylogenomic reconstructions and comparative analyses of Kickxellomycotina fungi.</title>
        <authorList>
            <person name="Reynolds N.K."/>
            <person name="Stajich J.E."/>
            <person name="Barry K."/>
            <person name="Grigoriev I.V."/>
            <person name="Crous P."/>
            <person name="Smith M.E."/>
        </authorList>
    </citation>
    <scope>NUCLEOTIDE SEQUENCE</scope>
    <source>
        <strain evidence="1">Benny 63K</strain>
    </source>
</reference>
<accession>A0ACC1IMD2</accession>
<evidence type="ECO:0000313" key="2">
    <source>
        <dbReference type="Proteomes" id="UP001150581"/>
    </source>
</evidence>
<sequence>MLCNFIRLPVLAIATLFLSSSVKAGLSDCPKNLAFQLTNIFQFGDIKSPYGNCEADSDGSGYSSGIANFNTASGDTWDVIQAYHELTNVEDAFSKYDKVLAERAESGSGSVVGLENFCDVWTGLALDAKFISAQGTVYDSLYFTPSQNSADKLGLKHSVSQAVFYDTAVSRGAGSGKTSLGGIIKETSKKVTSDKTGDSESNLSINGYSIDEIEWLKLFLDVRAKYDTHGKANINSFKYIIENGKFDWVDTLDVLNNKGEVGDITCANSFNPLDINPNQN</sequence>
<gene>
    <name evidence="1" type="ORF">LPJ66_003010</name>
</gene>
<comment type="caution">
    <text evidence="1">The sequence shown here is derived from an EMBL/GenBank/DDBJ whole genome shotgun (WGS) entry which is preliminary data.</text>
</comment>
<evidence type="ECO:0000313" key="1">
    <source>
        <dbReference type="EMBL" id="KAJ1898025.1"/>
    </source>
</evidence>
<keyword evidence="2" id="KW-1185">Reference proteome</keyword>
<protein>
    <submittedName>
        <fullName evidence="1">Uncharacterized protein</fullName>
    </submittedName>
</protein>
<organism evidence="1 2">
    <name type="scientific">Kickxella alabastrina</name>
    <dbReference type="NCBI Taxonomy" id="61397"/>
    <lineage>
        <taxon>Eukaryota</taxon>
        <taxon>Fungi</taxon>
        <taxon>Fungi incertae sedis</taxon>
        <taxon>Zoopagomycota</taxon>
        <taxon>Kickxellomycotina</taxon>
        <taxon>Kickxellomycetes</taxon>
        <taxon>Kickxellales</taxon>
        <taxon>Kickxellaceae</taxon>
        <taxon>Kickxella</taxon>
    </lineage>
</organism>